<dbReference type="Proteomes" id="UP001139011">
    <property type="component" value="Unassembled WGS sequence"/>
</dbReference>
<name>A0A9X1XDD8_9BACL</name>
<dbReference type="EMBL" id="JAIWJX010000002">
    <property type="protein sequence ID" value="MCK6258634.1"/>
    <property type="molecule type" value="Genomic_DNA"/>
</dbReference>
<protein>
    <submittedName>
        <fullName evidence="6">LysR family transcriptional regulator</fullName>
    </submittedName>
</protein>
<keyword evidence="3" id="KW-0238">DNA-binding</keyword>
<dbReference type="SUPFAM" id="SSF53850">
    <property type="entry name" value="Periplasmic binding protein-like II"/>
    <property type="match status" value="1"/>
</dbReference>
<dbReference type="InterPro" id="IPR000847">
    <property type="entry name" value="LysR_HTH_N"/>
</dbReference>
<evidence type="ECO:0000256" key="2">
    <source>
        <dbReference type="ARBA" id="ARBA00023015"/>
    </source>
</evidence>
<reference evidence="6" key="1">
    <citation type="submission" date="2021-09" db="EMBL/GenBank/DDBJ databases">
        <title>Genome analysis of Fictibacillus sp. KIGAM418 isolated from marine sediment.</title>
        <authorList>
            <person name="Seo M.-J."/>
            <person name="Cho E.-S."/>
            <person name="Hwang C.Y."/>
        </authorList>
    </citation>
    <scope>NUCLEOTIDE SEQUENCE</scope>
    <source>
        <strain evidence="6">KIGAM418</strain>
    </source>
</reference>
<gene>
    <name evidence="6" type="ORF">LCY76_18850</name>
</gene>
<keyword evidence="7" id="KW-1185">Reference proteome</keyword>
<dbReference type="PROSITE" id="PS50931">
    <property type="entry name" value="HTH_LYSR"/>
    <property type="match status" value="1"/>
</dbReference>
<evidence type="ECO:0000256" key="1">
    <source>
        <dbReference type="ARBA" id="ARBA00009437"/>
    </source>
</evidence>
<dbReference type="Pfam" id="PF03466">
    <property type="entry name" value="LysR_substrate"/>
    <property type="match status" value="1"/>
</dbReference>
<evidence type="ECO:0000256" key="4">
    <source>
        <dbReference type="ARBA" id="ARBA00023163"/>
    </source>
</evidence>
<evidence type="ECO:0000259" key="5">
    <source>
        <dbReference type="PROSITE" id="PS50931"/>
    </source>
</evidence>
<proteinExistence type="inferred from homology"/>
<keyword evidence="2" id="KW-0805">Transcription regulation</keyword>
<dbReference type="Gene3D" id="1.10.10.10">
    <property type="entry name" value="Winged helix-like DNA-binding domain superfamily/Winged helix DNA-binding domain"/>
    <property type="match status" value="1"/>
</dbReference>
<dbReference type="InterPro" id="IPR005119">
    <property type="entry name" value="LysR_subst-bd"/>
</dbReference>
<comment type="similarity">
    <text evidence="1">Belongs to the LysR transcriptional regulatory family.</text>
</comment>
<dbReference type="InterPro" id="IPR036390">
    <property type="entry name" value="WH_DNA-bd_sf"/>
</dbReference>
<feature type="domain" description="HTH lysR-type" evidence="5">
    <location>
        <begin position="1"/>
        <end position="58"/>
    </location>
</feature>
<dbReference type="InterPro" id="IPR036388">
    <property type="entry name" value="WH-like_DNA-bd_sf"/>
</dbReference>
<dbReference type="Gene3D" id="3.40.190.10">
    <property type="entry name" value="Periplasmic binding protein-like II"/>
    <property type="match status" value="2"/>
</dbReference>
<dbReference type="RefSeq" id="WP_248253889.1">
    <property type="nucleotide sequence ID" value="NZ_JAIWJX010000002.1"/>
</dbReference>
<dbReference type="PANTHER" id="PTHR30126">
    <property type="entry name" value="HTH-TYPE TRANSCRIPTIONAL REGULATOR"/>
    <property type="match status" value="1"/>
</dbReference>
<evidence type="ECO:0000256" key="3">
    <source>
        <dbReference type="ARBA" id="ARBA00023125"/>
    </source>
</evidence>
<dbReference type="CDD" id="cd05466">
    <property type="entry name" value="PBP2_LTTR_substrate"/>
    <property type="match status" value="1"/>
</dbReference>
<evidence type="ECO:0000313" key="7">
    <source>
        <dbReference type="Proteomes" id="UP001139011"/>
    </source>
</evidence>
<dbReference type="GO" id="GO:0000976">
    <property type="term" value="F:transcription cis-regulatory region binding"/>
    <property type="evidence" value="ECO:0007669"/>
    <property type="project" value="TreeGrafter"/>
</dbReference>
<dbReference type="Pfam" id="PF00126">
    <property type="entry name" value="HTH_1"/>
    <property type="match status" value="1"/>
</dbReference>
<comment type="caution">
    <text evidence="6">The sequence shown here is derived from an EMBL/GenBank/DDBJ whole genome shotgun (WGS) entry which is preliminary data.</text>
</comment>
<dbReference type="GO" id="GO:0003700">
    <property type="term" value="F:DNA-binding transcription factor activity"/>
    <property type="evidence" value="ECO:0007669"/>
    <property type="project" value="InterPro"/>
</dbReference>
<sequence>MDLRALKTFESIVRLGTFQKAAEELRYAPSTVTLQIQRLEADLGVSLFVREGKRVILTEAGRWLSHEASALLKSIVSLRQTVSEIGVGDAGIIRMAAIEPVASQRVASIVADFCKFRPQVQLTMEVSGSRSLAERVRSGILDFGICVSPPANFKLAFEPLFEEKLGVLLKADHSLAKQSSIATPDLAGQTILLKEQTCIYRELSERIIFQKGQNPFSGIEVGSFHVIRQMVLSGLGIGIVPVYSGLELQSSLVIKPFADIDPTVVIGTVYKDKNSMGKASLMLMNAIQDVCKNSN</sequence>
<dbReference type="SUPFAM" id="SSF46785">
    <property type="entry name" value="Winged helix' DNA-binding domain"/>
    <property type="match status" value="1"/>
</dbReference>
<dbReference type="FunFam" id="1.10.10.10:FF:000001">
    <property type="entry name" value="LysR family transcriptional regulator"/>
    <property type="match status" value="1"/>
</dbReference>
<organism evidence="6 7">
    <name type="scientific">Fictibacillus marinisediminis</name>
    <dbReference type="NCBI Taxonomy" id="2878389"/>
    <lineage>
        <taxon>Bacteria</taxon>
        <taxon>Bacillati</taxon>
        <taxon>Bacillota</taxon>
        <taxon>Bacilli</taxon>
        <taxon>Bacillales</taxon>
        <taxon>Fictibacillaceae</taxon>
        <taxon>Fictibacillus</taxon>
    </lineage>
</organism>
<evidence type="ECO:0000313" key="6">
    <source>
        <dbReference type="EMBL" id="MCK6258634.1"/>
    </source>
</evidence>
<dbReference type="PANTHER" id="PTHR30126:SF40">
    <property type="entry name" value="HTH-TYPE TRANSCRIPTIONAL REGULATOR GLTR"/>
    <property type="match status" value="1"/>
</dbReference>
<keyword evidence="4" id="KW-0804">Transcription</keyword>
<dbReference type="AlphaFoldDB" id="A0A9X1XDD8"/>
<accession>A0A9X1XDD8</accession>